<dbReference type="NCBIfam" id="TIGR01439">
    <property type="entry name" value="lp_hng_hel_AbrB"/>
    <property type="match status" value="1"/>
</dbReference>
<dbReference type="GO" id="GO:0003677">
    <property type="term" value="F:DNA binding"/>
    <property type="evidence" value="ECO:0007669"/>
    <property type="project" value="InterPro"/>
</dbReference>
<evidence type="ECO:0000313" key="2">
    <source>
        <dbReference type="EMBL" id="PJE60674.1"/>
    </source>
</evidence>
<dbReference type="InterPro" id="IPR007159">
    <property type="entry name" value="SpoVT-AbrB_dom"/>
</dbReference>
<evidence type="ECO:0000313" key="3">
    <source>
        <dbReference type="Proteomes" id="UP000231434"/>
    </source>
</evidence>
<dbReference type="SUPFAM" id="SSF89447">
    <property type="entry name" value="AbrB/MazE/MraZ-like"/>
    <property type="match status" value="1"/>
</dbReference>
<dbReference type="Proteomes" id="UP000231434">
    <property type="component" value="Unassembled WGS sequence"/>
</dbReference>
<gene>
    <name evidence="2" type="ORF">COU86_03110</name>
</gene>
<dbReference type="EMBL" id="PFEB01000037">
    <property type="protein sequence ID" value="PJE60674.1"/>
    <property type="molecule type" value="Genomic_DNA"/>
</dbReference>
<accession>A0A2M8KL96</accession>
<proteinExistence type="predicted"/>
<organism evidence="2 3">
    <name type="scientific">Candidatus Roizmanbacteria bacterium CG10_big_fil_rev_8_21_14_0_10_36_26</name>
    <dbReference type="NCBI Taxonomy" id="1974851"/>
    <lineage>
        <taxon>Bacteria</taxon>
        <taxon>Candidatus Roizmaniibacteriota</taxon>
    </lineage>
</organism>
<name>A0A2M8KL96_9BACT</name>
<comment type="caution">
    <text evidence="2">The sequence shown here is derived from an EMBL/GenBank/DDBJ whole genome shotgun (WGS) entry which is preliminary data.</text>
</comment>
<sequence>MLQTVSISSKRQITIPVRIFNLLNLSRGDRLIVEVEQDKMVLRKSKQLLNELAGSVKAPVRYKNKPIDFIVKEAKKDYFTSRK</sequence>
<dbReference type="Pfam" id="PF04014">
    <property type="entry name" value="MazE_antitoxin"/>
    <property type="match status" value="1"/>
</dbReference>
<feature type="domain" description="SpoVT-AbrB" evidence="1">
    <location>
        <begin position="5"/>
        <end position="50"/>
    </location>
</feature>
<dbReference type="InterPro" id="IPR037914">
    <property type="entry name" value="SpoVT-AbrB_sf"/>
</dbReference>
<dbReference type="Gene3D" id="2.10.260.10">
    <property type="match status" value="1"/>
</dbReference>
<reference evidence="3" key="1">
    <citation type="submission" date="2017-09" db="EMBL/GenBank/DDBJ databases">
        <title>Depth-based differentiation of microbial function through sediment-hosted aquifers and enrichment of novel symbionts in the deep terrestrial subsurface.</title>
        <authorList>
            <person name="Probst A.J."/>
            <person name="Ladd B."/>
            <person name="Jarett J.K."/>
            <person name="Geller-Mcgrath D.E."/>
            <person name="Sieber C.M.K."/>
            <person name="Emerson J.B."/>
            <person name="Anantharaman K."/>
            <person name="Thomas B.C."/>
            <person name="Malmstrom R."/>
            <person name="Stieglmeier M."/>
            <person name="Klingl A."/>
            <person name="Woyke T."/>
            <person name="Ryan C.M."/>
            <person name="Banfield J.F."/>
        </authorList>
    </citation>
    <scope>NUCLEOTIDE SEQUENCE [LARGE SCALE GENOMIC DNA]</scope>
</reference>
<dbReference type="AlphaFoldDB" id="A0A2M8KL96"/>
<protein>
    <submittedName>
        <fullName evidence="2">AbrB family transcriptional regulator</fullName>
    </submittedName>
</protein>
<evidence type="ECO:0000259" key="1">
    <source>
        <dbReference type="SMART" id="SM00966"/>
    </source>
</evidence>
<dbReference type="SMART" id="SM00966">
    <property type="entry name" value="SpoVT_AbrB"/>
    <property type="match status" value="1"/>
</dbReference>